<dbReference type="Proteomes" id="UP000275078">
    <property type="component" value="Unassembled WGS sequence"/>
</dbReference>
<dbReference type="UniPathway" id="UPA00537">
    <property type="reaction ID" value="UER00595"/>
</dbReference>
<evidence type="ECO:0000256" key="4">
    <source>
        <dbReference type="ARBA" id="ARBA00015925"/>
    </source>
</evidence>
<dbReference type="SUPFAM" id="SSF55681">
    <property type="entry name" value="Class II aaRS and biotin synthetases"/>
    <property type="match status" value="1"/>
</dbReference>
<proteinExistence type="inferred from homology"/>
<keyword evidence="7" id="KW-1185">Reference proteome</keyword>
<comment type="similarity">
    <text evidence="3">Belongs to the LplA family.</text>
</comment>
<keyword evidence="6" id="KW-0808">Transferase</keyword>
<evidence type="ECO:0000256" key="1">
    <source>
        <dbReference type="ARBA" id="ARBA00003253"/>
    </source>
</evidence>
<dbReference type="InterPro" id="IPR004562">
    <property type="entry name" value="LipoylTrfase_LipoateP_Ligase"/>
</dbReference>
<comment type="function">
    <text evidence="1">Catalyzes both the ATP-dependent activation of exogenously supplied lipoate to lipoyl-AMP and the transfer of the activated lipoyl onto the lipoyl domains of lipoate-dependent enzymes.</text>
</comment>
<dbReference type="InterPro" id="IPR004143">
    <property type="entry name" value="BPL_LPL_catalytic"/>
</dbReference>
<dbReference type="EMBL" id="ML119647">
    <property type="protein sequence ID" value="RPA87159.1"/>
    <property type="molecule type" value="Genomic_DNA"/>
</dbReference>
<dbReference type="AlphaFoldDB" id="A0A3N4IMQ2"/>
<dbReference type="InterPro" id="IPR045864">
    <property type="entry name" value="aa-tRNA-synth_II/BPL/LPL"/>
</dbReference>
<evidence type="ECO:0000259" key="5">
    <source>
        <dbReference type="PROSITE" id="PS51733"/>
    </source>
</evidence>
<accession>A0A3N4IMQ2</accession>
<name>A0A3N4IMQ2_ASCIM</name>
<evidence type="ECO:0000256" key="2">
    <source>
        <dbReference type="ARBA" id="ARBA00005085"/>
    </source>
</evidence>
<reference evidence="6 7" key="1">
    <citation type="journal article" date="2018" name="Nat. Ecol. Evol.">
        <title>Pezizomycetes genomes reveal the molecular basis of ectomycorrhizal truffle lifestyle.</title>
        <authorList>
            <person name="Murat C."/>
            <person name="Payen T."/>
            <person name="Noel B."/>
            <person name="Kuo A."/>
            <person name="Morin E."/>
            <person name="Chen J."/>
            <person name="Kohler A."/>
            <person name="Krizsan K."/>
            <person name="Balestrini R."/>
            <person name="Da Silva C."/>
            <person name="Montanini B."/>
            <person name="Hainaut M."/>
            <person name="Levati E."/>
            <person name="Barry K.W."/>
            <person name="Belfiori B."/>
            <person name="Cichocki N."/>
            <person name="Clum A."/>
            <person name="Dockter R.B."/>
            <person name="Fauchery L."/>
            <person name="Guy J."/>
            <person name="Iotti M."/>
            <person name="Le Tacon F."/>
            <person name="Lindquist E.A."/>
            <person name="Lipzen A."/>
            <person name="Malagnac F."/>
            <person name="Mello A."/>
            <person name="Molinier V."/>
            <person name="Miyauchi S."/>
            <person name="Poulain J."/>
            <person name="Riccioni C."/>
            <person name="Rubini A."/>
            <person name="Sitrit Y."/>
            <person name="Splivallo R."/>
            <person name="Traeger S."/>
            <person name="Wang M."/>
            <person name="Zifcakova L."/>
            <person name="Wipf D."/>
            <person name="Zambonelli A."/>
            <person name="Paolocci F."/>
            <person name="Nowrousian M."/>
            <person name="Ottonello S."/>
            <person name="Baldrian P."/>
            <person name="Spatafora J.W."/>
            <person name="Henrissat B."/>
            <person name="Nagy L.G."/>
            <person name="Aury J.M."/>
            <person name="Wincker P."/>
            <person name="Grigoriev I.V."/>
            <person name="Bonfante P."/>
            <person name="Martin F.M."/>
        </authorList>
    </citation>
    <scope>NUCLEOTIDE SEQUENCE [LARGE SCALE GENOMIC DNA]</scope>
    <source>
        <strain evidence="6 7">RN42</strain>
    </source>
</reference>
<dbReference type="OrthoDB" id="201621at2759"/>
<dbReference type="CDD" id="cd16443">
    <property type="entry name" value="LplA"/>
    <property type="match status" value="1"/>
</dbReference>
<dbReference type="PANTHER" id="PTHR12561:SF3">
    <property type="entry name" value="LIPOYLTRANSFERASE 1, MITOCHONDRIAL"/>
    <property type="match status" value="1"/>
</dbReference>
<dbReference type="GO" id="GO:0016874">
    <property type="term" value="F:ligase activity"/>
    <property type="evidence" value="ECO:0007669"/>
    <property type="project" value="UniProtKB-KW"/>
</dbReference>
<dbReference type="PANTHER" id="PTHR12561">
    <property type="entry name" value="LIPOATE-PROTEIN LIGASE"/>
    <property type="match status" value="1"/>
</dbReference>
<dbReference type="STRING" id="1160509.A0A3N4IMQ2"/>
<comment type="pathway">
    <text evidence="2">Protein modification; protein lipoylation via exogenous pathway; protein N(6)-(lipoyl)lysine from lipoate: step 2/2.</text>
</comment>
<sequence length="354" mass="39403">MASRLTFKSPIVLSLSRNPYLNLSLEDHLLRNPAQHPQLLIYKNVPTIVIGRNQNPFVELNLPLLSSLAPSQRPLVVRRRSGGGAVFHDLGNMNYCGYLPRDEFQRATFVGLVHKALVRAGADDVFVNDRYDIFKGDKKVSGSAFKMVKDRAYGHGTLLLDADVGRIRGLLRSPARDWLTAKGVESVRSPVVNLKIHEQDVIKCLEEEFEAKFGIKGVQTVEEDELKAIPSIIEGRQELQSRDWLLAQSPRFSLRIPLRNFSGSLVVEVFKGMVEKVNYEGPKDSSELDEEGIPVDGPTLASVLFENIATIGNSFFDGHMLQTALLCSGLEEESHWVQSVLGDKIDEVLGISKL</sequence>
<dbReference type="GO" id="GO:0005739">
    <property type="term" value="C:mitochondrion"/>
    <property type="evidence" value="ECO:0007669"/>
    <property type="project" value="TreeGrafter"/>
</dbReference>
<gene>
    <name evidence="6" type="ORF">BJ508DRAFT_410706</name>
</gene>
<feature type="domain" description="BPL/LPL catalytic" evidence="5">
    <location>
        <begin position="33"/>
        <end position="213"/>
    </location>
</feature>
<dbReference type="Gene3D" id="3.30.930.10">
    <property type="entry name" value="Bira Bifunctional Protein, Domain 2"/>
    <property type="match status" value="1"/>
</dbReference>
<keyword evidence="6" id="KW-0436">Ligase</keyword>
<dbReference type="Pfam" id="PF21948">
    <property type="entry name" value="LplA-B_cat"/>
    <property type="match status" value="1"/>
</dbReference>
<organism evidence="6 7">
    <name type="scientific">Ascobolus immersus RN42</name>
    <dbReference type="NCBI Taxonomy" id="1160509"/>
    <lineage>
        <taxon>Eukaryota</taxon>
        <taxon>Fungi</taxon>
        <taxon>Dikarya</taxon>
        <taxon>Ascomycota</taxon>
        <taxon>Pezizomycotina</taxon>
        <taxon>Pezizomycetes</taxon>
        <taxon>Pezizales</taxon>
        <taxon>Ascobolaceae</taxon>
        <taxon>Ascobolus</taxon>
    </lineage>
</organism>
<evidence type="ECO:0000313" key="6">
    <source>
        <dbReference type="EMBL" id="RPA87159.1"/>
    </source>
</evidence>
<dbReference type="GO" id="GO:0009249">
    <property type="term" value="P:protein lipoylation"/>
    <property type="evidence" value="ECO:0007669"/>
    <property type="project" value="InterPro"/>
</dbReference>
<evidence type="ECO:0000313" key="7">
    <source>
        <dbReference type="Proteomes" id="UP000275078"/>
    </source>
</evidence>
<dbReference type="PROSITE" id="PS51733">
    <property type="entry name" value="BPL_LPL_CATALYTIC"/>
    <property type="match status" value="1"/>
</dbReference>
<dbReference type="GO" id="GO:0017118">
    <property type="term" value="F:lipoyltransferase activity"/>
    <property type="evidence" value="ECO:0007669"/>
    <property type="project" value="TreeGrafter"/>
</dbReference>
<evidence type="ECO:0000256" key="3">
    <source>
        <dbReference type="ARBA" id="ARBA00008242"/>
    </source>
</evidence>
<protein>
    <recommendedName>
        <fullName evidence="4">Putative lipoate-protein ligase A</fullName>
    </recommendedName>
</protein>